<dbReference type="PATRIC" id="fig|1280954.3.peg.1271"/>
<dbReference type="PANTHER" id="PTHR31876:SF26">
    <property type="entry name" value="PROTEIN LIKE COV 2"/>
    <property type="match status" value="1"/>
</dbReference>
<proteinExistence type="predicted"/>
<dbReference type="RefSeq" id="WP_035595901.1">
    <property type="nucleotide sequence ID" value="NZ_ARYM01000006.1"/>
</dbReference>
<name>A0A062VA04_9PROT</name>
<dbReference type="EMBL" id="ARYM01000006">
    <property type="protein sequence ID" value="KCZ99149.1"/>
    <property type="molecule type" value="Genomic_DNA"/>
</dbReference>
<comment type="caution">
    <text evidence="2">The sequence shown here is derived from an EMBL/GenBank/DDBJ whole genome shotgun (WGS) entry which is preliminary data.</text>
</comment>
<dbReference type="InterPro" id="IPR007462">
    <property type="entry name" value="COV1-like"/>
</dbReference>
<dbReference type="Pfam" id="PF04367">
    <property type="entry name" value="DUF502"/>
    <property type="match status" value="1"/>
</dbReference>
<dbReference type="eggNOG" id="COG2928">
    <property type="taxonomic scope" value="Bacteria"/>
</dbReference>
<feature type="transmembrane region" description="Helical" evidence="1">
    <location>
        <begin position="30"/>
        <end position="54"/>
    </location>
</feature>
<evidence type="ECO:0000313" key="3">
    <source>
        <dbReference type="Proteomes" id="UP000027100"/>
    </source>
</evidence>
<evidence type="ECO:0000313" key="2">
    <source>
        <dbReference type="EMBL" id="KCZ99149.1"/>
    </source>
</evidence>
<dbReference type="STRING" id="1280954.HPO_06258"/>
<sequence>MSENEKPDYGIVVVNVPPKPGPLAWLRARFVAGMLIALPMVATFAILDFFIKLIDSWVVPILPAGLRPETYLDYAVPGFGLIILLVFLTLLGAIATNFLGKYVVDTTDRVMARVPFVRSIYSVFKQIRDVFQTNASGQFREVVMIEYPKEGAWCIGFVAGKVRGELEAKLGSDYIGVFVPTTPNPTGGFLIYLPESKVIRLDMTLEEGAKAIISNGLVLPDWPSPAPAK</sequence>
<evidence type="ECO:0000256" key="1">
    <source>
        <dbReference type="SAM" id="Phobius"/>
    </source>
</evidence>
<dbReference type="OrthoDB" id="9780267at2"/>
<keyword evidence="1" id="KW-0812">Transmembrane</keyword>
<reference evidence="2 3" key="1">
    <citation type="journal article" date="2014" name="Antonie Van Leeuwenhoek">
        <title>Hyphomonas beringensis sp. nov. and Hyphomonas chukchiensis sp. nov., isolated from surface seawater of the Bering Sea and Chukchi Sea.</title>
        <authorList>
            <person name="Li C."/>
            <person name="Lai Q."/>
            <person name="Li G."/>
            <person name="Dong C."/>
            <person name="Wang J."/>
            <person name="Liao Y."/>
            <person name="Shao Z."/>
        </authorList>
    </citation>
    <scope>NUCLEOTIDE SEQUENCE [LARGE SCALE GENOMIC DNA]</scope>
    <source>
        <strain evidence="2 3">PS728</strain>
    </source>
</reference>
<gene>
    <name evidence="2" type="ORF">HPO_06258</name>
</gene>
<feature type="transmembrane region" description="Helical" evidence="1">
    <location>
        <begin position="74"/>
        <end position="99"/>
    </location>
</feature>
<organism evidence="2 3">
    <name type="scientific">Hyphomonas polymorpha PS728</name>
    <dbReference type="NCBI Taxonomy" id="1280954"/>
    <lineage>
        <taxon>Bacteria</taxon>
        <taxon>Pseudomonadati</taxon>
        <taxon>Pseudomonadota</taxon>
        <taxon>Alphaproteobacteria</taxon>
        <taxon>Hyphomonadales</taxon>
        <taxon>Hyphomonadaceae</taxon>
        <taxon>Hyphomonas</taxon>
    </lineage>
</organism>
<evidence type="ECO:0008006" key="4">
    <source>
        <dbReference type="Google" id="ProtNLM"/>
    </source>
</evidence>
<accession>A0A062VA04</accession>
<keyword evidence="3" id="KW-1185">Reference proteome</keyword>
<dbReference type="Proteomes" id="UP000027100">
    <property type="component" value="Unassembled WGS sequence"/>
</dbReference>
<protein>
    <recommendedName>
        <fullName evidence="4">DUF502 domain-containing protein</fullName>
    </recommendedName>
</protein>
<dbReference type="PANTHER" id="PTHR31876">
    <property type="entry name" value="COV-LIKE PROTEIN 1"/>
    <property type="match status" value="1"/>
</dbReference>
<keyword evidence="1" id="KW-1133">Transmembrane helix</keyword>
<keyword evidence="1" id="KW-0472">Membrane</keyword>
<dbReference type="AlphaFoldDB" id="A0A062VA04"/>